<feature type="transmembrane region" description="Helical" evidence="17">
    <location>
        <begin position="445"/>
        <end position="468"/>
    </location>
</feature>
<dbReference type="InterPro" id="IPR023214">
    <property type="entry name" value="HAD_sf"/>
</dbReference>
<dbReference type="Pfam" id="PF00403">
    <property type="entry name" value="HMA"/>
    <property type="match status" value="2"/>
</dbReference>
<feature type="transmembrane region" description="Helical" evidence="17">
    <location>
        <begin position="264"/>
        <end position="283"/>
    </location>
</feature>
<dbReference type="PANTHER" id="PTHR43520:SF8">
    <property type="entry name" value="P-TYPE CU(+) TRANSPORTER"/>
    <property type="match status" value="1"/>
</dbReference>
<keyword evidence="12" id="KW-1278">Translocase</keyword>
<dbReference type="FunFam" id="3.30.70.100:FF:000001">
    <property type="entry name" value="ATPase copper transporting beta"/>
    <property type="match status" value="2"/>
</dbReference>
<dbReference type="SFLD" id="SFLDG00002">
    <property type="entry name" value="C1.7:_P-type_atpase_like"/>
    <property type="match status" value="1"/>
</dbReference>
<dbReference type="Gene3D" id="3.40.50.1000">
    <property type="entry name" value="HAD superfamily/HAD-like"/>
    <property type="match status" value="1"/>
</dbReference>
<keyword evidence="11" id="KW-0460">Magnesium</keyword>
<feature type="transmembrane region" description="Helical" evidence="17">
    <location>
        <begin position="786"/>
        <end position="808"/>
    </location>
</feature>
<dbReference type="Proteomes" id="UP000198926">
    <property type="component" value="Unassembled WGS sequence"/>
</dbReference>
<evidence type="ECO:0000256" key="16">
    <source>
        <dbReference type="ARBA" id="ARBA00023136"/>
    </source>
</evidence>
<evidence type="ECO:0000256" key="14">
    <source>
        <dbReference type="ARBA" id="ARBA00023008"/>
    </source>
</evidence>
<dbReference type="Gene3D" id="2.70.150.10">
    <property type="entry name" value="Calcium-transporting ATPase, cytoplasmic transduction domain A"/>
    <property type="match status" value="1"/>
</dbReference>
<dbReference type="Gene3D" id="3.30.70.100">
    <property type="match status" value="2"/>
</dbReference>
<dbReference type="InterPro" id="IPR023298">
    <property type="entry name" value="ATPase_P-typ_TM_dom_sf"/>
</dbReference>
<evidence type="ECO:0000256" key="7">
    <source>
        <dbReference type="ARBA" id="ARBA00022737"/>
    </source>
</evidence>
<dbReference type="Pfam" id="PF00122">
    <property type="entry name" value="E1-E2_ATPase"/>
    <property type="match status" value="1"/>
</dbReference>
<keyword evidence="3" id="KW-0813">Transport</keyword>
<evidence type="ECO:0000256" key="13">
    <source>
        <dbReference type="ARBA" id="ARBA00022989"/>
    </source>
</evidence>
<dbReference type="SUPFAM" id="SSF81665">
    <property type="entry name" value="Calcium ATPase, transmembrane domain M"/>
    <property type="match status" value="1"/>
</dbReference>
<dbReference type="InterPro" id="IPR018303">
    <property type="entry name" value="ATPase_P-typ_P_site"/>
</dbReference>
<dbReference type="SUPFAM" id="SSF56784">
    <property type="entry name" value="HAD-like"/>
    <property type="match status" value="1"/>
</dbReference>
<dbReference type="OrthoDB" id="9807843at2"/>
<dbReference type="InterPro" id="IPR006121">
    <property type="entry name" value="HMA_dom"/>
</dbReference>
<dbReference type="SFLD" id="SFLDS00003">
    <property type="entry name" value="Haloacid_Dehalogenase"/>
    <property type="match status" value="1"/>
</dbReference>
<evidence type="ECO:0000256" key="6">
    <source>
        <dbReference type="ARBA" id="ARBA00022723"/>
    </source>
</evidence>
<comment type="subcellular location">
    <subcellularLocation>
        <location evidence="1">Cell membrane</location>
        <topology evidence="1">Multi-pass membrane protein</topology>
    </subcellularLocation>
</comment>
<dbReference type="InterPro" id="IPR036412">
    <property type="entry name" value="HAD-like_sf"/>
</dbReference>
<name>A0A1I6N301_9RHOB</name>
<feature type="transmembrane region" description="Helical" evidence="17">
    <location>
        <begin position="159"/>
        <end position="180"/>
    </location>
</feature>
<dbReference type="InterPro" id="IPR008250">
    <property type="entry name" value="ATPase_P-typ_transduc_dom_A_sf"/>
</dbReference>
<keyword evidence="5 17" id="KW-0812">Transmembrane</keyword>
<dbReference type="PROSITE" id="PS00154">
    <property type="entry name" value="ATPASE_E1_E2"/>
    <property type="match status" value="1"/>
</dbReference>
<dbReference type="InterPro" id="IPR006122">
    <property type="entry name" value="HMA_Cu_ion-bd"/>
</dbReference>
<dbReference type="GO" id="GO:0043682">
    <property type="term" value="F:P-type divalent copper transporter activity"/>
    <property type="evidence" value="ECO:0007669"/>
    <property type="project" value="TreeGrafter"/>
</dbReference>
<organism evidence="19 20">
    <name type="scientific">Yoonia litorea</name>
    <dbReference type="NCBI Taxonomy" id="1123755"/>
    <lineage>
        <taxon>Bacteria</taxon>
        <taxon>Pseudomonadati</taxon>
        <taxon>Pseudomonadota</taxon>
        <taxon>Alphaproteobacteria</taxon>
        <taxon>Rhodobacterales</taxon>
        <taxon>Paracoccaceae</taxon>
        <taxon>Yoonia</taxon>
    </lineage>
</organism>
<dbReference type="SUPFAM" id="SSF55008">
    <property type="entry name" value="HMA, heavy metal-associated domain"/>
    <property type="match status" value="2"/>
</dbReference>
<keyword evidence="9" id="KW-0187">Copper transport</keyword>
<evidence type="ECO:0000313" key="20">
    <source>
        <dbReference type="Proteomes" id="UP000198926"/>
    </source>
</evidence>
<dbReference type="EMBL" id="FOZM01000005">
    <property type="protein sequence ID" value="SFS22352.1"/>
    <property type="molecule type" value="Genomic_DNA"/>
</dbReference>
<evidence type="ECO:0000256" key="4">
    <source>
        <dbReference type="ARBA" id="ARBA00022475"/>
    </source>
</evidence>
<evidence type="ECO:0000256" key="3">
    <source>
        <dbReference type="ARBA" id="ARBA00022448"/>
    </source>
</evidence>
<evidence type="ECO:0000313" key="19">
    <source>
        <dbReference type="EMBL" id="SFS22352.1"/>
    </source>
</evidence>
<dbReference type="NCBIfam" id="TIGR01525">
    <property type="entry name" value="ATPase-IB_hvy"/>
    <property type="match status" value="1"/>
</dbReference>
<keyword evidence="13 17" id="KW-1133">Transmembrane helix</keyword>
<dbReference type="PRINTS" id="PR00119">
    <property type="entry name" value="CATATPASE"/>
</dbReference>
<dbReference type="InterPro" id="IPR023299">
    <property type="entry name" value="ATPase_P-typ_cyto_dom_N"/>
</dbReference>
<dbReference type="PANTHER" id="PTHR43520">
    <property type="entry name" value="ATP7, ISOFORM B"/>
    <property type="match status" value="1"/>
</dbReference>
<keyword evidence="8 17" id="KW-0547">Nucleotide-binding</keyword>
<dbReference type="InterPro" id="IPR001757">
    <property type="entry name" value="P_typ_ATPase"/>
</dbReference>
<dbReference type="GO" id="GO:0016887">
    <property type="term" value="F:ATP hydrolysis activity"/>
    <property type="evidence" value="ECO:0007669"/>
    <property type="project" value="InterPro"/>
</dbReference>
<comment type="similarity">
    <text evidence="2 17">Belongs to the cation transport ATPase (P-type) (TC 3.A.3) family. Type IB subfamily.</text>
</comment>
<evidence type="ECO:0000256" key="11">
    <source>
        <dbReference type="ARBA" id="ARBA00022842"/>
    </source>
</evidence>
<evidence type="ECO:0000256" key="17">
    <source>
        <dbReference type="RuleBase" id="RU362081"/>
    </source>
</evidence>
<keyword evidence="10 17" id="KW-0067">ATP-binding</keyword>
<keyword evidence="7" id="KW-0677">Repeat</keyword>
<keyword evidence="14" id="KW-0186">Copper</keyword>
<evidence type="ECO:0000256" key="10">
    <source>
        <dbReference type="ARBA" id="ARBA00022840"/>
    </source>
</evidence>
<evidence type="ECO:0000259" key="18">
    <source>
        <dbReference type="PROSITE" id="PS50846"/>
    </source>
</evidence>
<keyword evidence="20" id="KW-1185">Reference proteome</keyword>
<dbReference type="InterPro" id="IPR017969">
    <property type="entry name" value="Heavy-metal-associated_CS"/>
</dbReference>
<dbReference type="NCBIfam" id="TIGR01494">
    <property type="entry name" value="ATPase_P-type"/>
    <property type="match status" value="1"/>
</dbReference>
<dbReference type="PRINTS" id="PR00942">
    <property type="entry name" value="CUATPASEI"/>
</dbReference>
<dbReference type="Gene3D" id="3.40.1110.10">
    <property type="entry name" value="Calcium-transporting ATPase, cytoplasmic domain N"/>
    <property type="match status" value="1"/>
</dbReference>
<dbReference type="STRING" id="1123755.SAMN05444714_3258"/>
<evidence type="ECO:0000256" key="12">
    <source>
        <dbReference type="ARBA" id="ARBA00022967"/>
    </source>
</evidence>
<evidence type="ECO:0000256" key="8">
    <source>
        <dbReference type="ARBA" id="ARBA00022741"/>
    </source>
</evidence>
<feature type="transmembrane region" description="Helical" evidence="17">
    <location>
        <begin position="417"/>
        <end position="439"/>
    </location>
</feature>
<dbReference type="NCBIfam" id="TIGR00003">
    <property type="entry name" value="copper ion binding protein"/>
    <property type="match status" value="2"/>
</dbReference>
<gene>
    <name evidence="19" type="ORF">SAMN05444714_3258</name>
</gene>
<dbReference type="SUPFAM" id="SSF81653">
    <property type="entry name" value="Calcium ATPase, transduction domain A"/>
    <property type="match status" value="1"/>
</dbReference>
<dbReference type="GO" id="GO:0005886">
    <property type="term" value="C:plasma membrane"/>
    <property type="evidence" value="ECO:0007669"/>
    <property type="project" value="UniProtKB-SubCell"/>
</dbReference>
<evidence type="ECO:0000256" key="9">
    <source>
        <dbReference type="ARBA" id="ARBA00022796"/>
    </source>
</evidence>
<feature type="domain" description="HMA" evidence="18">
    <location>
        <begin position="72"/>
        <end position="138"/>
    </location>
</feature>
<dbReference type="GO" id="GO:0005507">
    <property type="term" value="F:copper ion binding"/>
    <property type="evidence" value="ECO:0007669"/>
    <property type="project" value="InterPro"/>
</dbReference>
<dbReference type="FunFam" id="2.70.150.10:FF:000020">
    <property type="entry name" value="Copper-exporting P-type ATPase A"/>
    <property type="match status" value="1"/>
</dbReference>
<dbReference type="SFLD" id="SFLDF00027">
    <property type="entry name" value="p-type_atpase"/>
    <property type="match status" value="1"/>
</dbReference>
<keyword evidence="15" id="KW-0406">Ion transport</keyword>
<dbReference type="Pfam" id="PF00702">
    <property type="entry name" value="Hydrolase"/>
    <property type="match status" value="1"/>
</dbReference>
<dbReference type="InterPro" id="IPR027256">
    <property type="entry name" value="P-typ_ATPase_IB"/>
</dbReference>
<dbReference type="PROSITE" id="PS01047">
    <property type="entry name" value="HMA_1"/>
    <property type="match status" value="2"/>
</dbReference>
<evidence type="ECO:0000256" key="15">
    <source>
        <dbReference type="ARBA" id="ARBA00023065"/>
    </source>
</evidence>
<dbReference type="GO" id="GO:0055070">
    <property type="term" value="P:copper ion homeostasis"/>
    <property type="evidence" value="ECO:0007669"/>
    <property type="project" value="TreeGrafter"/>
</dbReference>
<evidence type="ECO:0000256" key="5">
    <source>
        <dbReference type="ARBA" id="ARBA00022692"/>
    </source>
</evidence>
<reference evidence="19 20" key="1">
    <citation type="submission" date="2016-10" db="EMBL/GenBank/DDBJ databases">
        <authorList>
            <person name="de Groot N.N."/>
        </authorList>
    </citation>
    <scope>NUCLEOTIDE SEQUENCE [LARGE SCALE GENOMIC DNA]</scope>
    <source>
        <strain evidence="19 20">DSM 29433</strain>
    </source>
</reference>
<feature type="transmembrane region" description="Helical" evidence="17">
    <location>
        <begin position="235"/>
        <end position="258"/>
    </location>
</feature>
<feature type="transmembrane region" description="Helical" evidence="17">
    <location>
        <begin position="761"/>
        <end position="780"/>
    </location>
</feature>
<keyword evidence="6 17" id="KW-0479">Metal-binding</keyword>
<feature type="transmembrane region" description="Helical" evidence="17">
    <location>
        <begin position="200"/>
        <end position="223"/>
    </location>
</feature>
<sequence>MTEANTINLSISGMSCASCVGRVEQGLGKTDGVAQASVNLATETATVVLDDPAALPRAVDALNALGYPARTSRITVNIASMTCASCVGRLEKALLAVPGVLEASVNLAAETATVVFVTGATTSEELRKASGDAGYAADIAKADSQATRSERKADEAKALFARVIFAAILTVPVFVLEMGAHTIPGFHDLIVRTIGMQASWLIQFALATVVLFGPGWGFFAKGIPALLRRAPDMNSLVALGTGAAWTYSVVATFLPQLLPEGVRAVYFEAAAVIVVLILLGRWLEARAKGRTGAAIQALLGLQVKTARVVRDGQTQEVEIDALEIGDLVLVRPGERIPVDGAVVEGSSNVDESMITGEPLAVAKGIDDPVTGGTVNGTGSLTFAATRVGADTTLAQIIRMVEEAQGAKLPIQGLVDRVTMWFVPAVLVLALVTVIVWLLIGPDPALTFALVAGVSVLIIACPCAMGLATPTSIMVGTGRAAEMGVLFRKGDALQHLNDVTVVAVDKTGTVTAGRPTLTDLITANGFDRAETLSLIAAVEAQSEHPIAEAIVRSAAAEGVAYPDATDFRSITGFGVAATVKGRNVLIGADRFMAQQDINITELQDAERRLAEKGQTALFAAIDGALAAVIAVADPVKASSASVVAALHDRGLKVAMITGDKQSTAESIAREVGIDQVIAGVLPDGKVAALETLRAGGRKVAFVGDGINDAPALAHADVGIAIGTGTDVAIESADVVLMSGDLRGVVNAAEVSQATMRNIHQNLLWAFGYNVALIPVAAGVLYPAFGLLLSPVFAAGAMALSSVSVLTNALRLRRIEAKMPEVAAREQSSAQLMTQPAE</sequence>
<keyword evidence="4 17" id="KW-1003">Cell membrane</keyword>
<evidence type="ECO:0000256" key="1">
    <source>
        <dbReference type="ARBA" id="ARBA00004651"/>
    </source>
</evidence>
<dbReference type="CDD" id="cd00371">
    <property type="entry name" value="HMA"/>
    <property type="match status" value="2"/>
</dbReference>
<dbReference type="AlphaFoldDB" id="A0A1I6N301"/>
<dbReference type="NCBIfam" id="TIGR01511">
    <property type="entry name" value="ATPase-IB1_Cu"/>
    <property type="match status" value="1"/>
</dbReference>
<dbReference type="PROSITE" id="PS50846">
    <property type="entry name" value="HMA_2"/>
    <property type="match status" value="2"/>
</dbReference>
<protein>
    <submittedName>
        <fullName evidence="19">Cu+-exporting ATPase</fullName>
    </submittedName>
</protein>
<dbReference type="InterPro" id="IPR044492">
    <property type="entry name" value="P_typ_ATPase_HD_dom"/>
</dbReference>
<evidence type="ECO:0000256" key="2">
    <source>
        <dbReference type="ARBA" id="ARBA00006024"/>
    </source>
</evidence>
<dbReference type="CDD" id="cd02094">
    <property type="entry name" value="P-type_ATPase_Cu-like"/>
    <property type="match status" value="1"/>
</dbReference>
<dbReference type="InterPro" id="IPR036163">
    <property type="entry name" value="HMA_dom_sf"/>
</dbReference>
<feature type="domain" description="HMA" evidence="18">
    <location>
        <begin position="5"/>
        <end position="70"/>
    </location>
</feature>
<accession>A0A1I6N301</accession>
<dbReference type="GO" id="GO:0005524">
    <property type="term" value="F:ATP binding"/>
    <property type="evidence" value="ECO:0007669"/>
    <property type="project" value="UniProtKB-UniRule"/>
</dbReference>
<dbReference type="GO" id="GO:0060003">
    <property type="term" value="P:copper ion export"/>
    <property type="evidence" value="ECO:0007669"/>
    <property type="project" value="UniProtKB-ARBA"/>
</dbReference>
<proteinExistence type="inferred from homology"/>
<keyword evidence="16 17" id="KW-0472">Membrane</keyword>
<dbReference type="RefSeq" id="WP_090210680.1">
    <property type="nucleotide sequence ID" value="NZ_FOZM01000005.1"/>
</dbReference>
<dbReference type="InterPro" id="IPR059000">
    <property type="entry name" value="ATPase_P-type_domA"/>
</dbReference>